<dbReference type="SUPFAM" id="SSF46689">
    <property type="entry name" value="Homeodomain-like"/>
    <property type="match status" value="2"/>
</dbReference>
<name>A0A329MVD1_9BACL</name>
<keyword evidence="1" id="KW-0805">Transcription regulation</keyword>
<keyword evidence="4" id="KW-0597">Phosphoprotein</keyword>
<comment type="caution">
    <text evidence="7">The sequence shown here is derived from an EMBL/GenBank/DDBJ whole genome shotgun (WGS) entry which is preliminary data.</text>
</comment>
<keyword evidence="2" id="KW-0238">DNA-binding</keyword>
<organism evidence="7 8">
    <name type="scientific">Paenibacillus contaminans</name>
    <dbReference type="NCBI Taxonomy" id="450362"/>
    <lineage>
        <taxon>Bacteria</taxon>
        <taxon>Bacillati</taxon>
        <taxon>Bacillota</taxon>
        <taxon>Bacilli</taxon>
        <taxon>Bacillales</taxon>
        <taxon>Paenibacillaceae</taxon>
        <taxon>Paenibacillus</taxon>
    </lineage>
</organism>
<dbReference type="SMART" id="SM00342">
    <property type="entry name" value="HTH_ARAC"/>
    <property type="match status" value="1"/>
</dbReference>
<dbReference type="Gene3D" id="3.40.50.2300">
    <property type="match status" value="1"/>
</dbReference>
<evidence type="ECO:0000313" key="8">
    <source>
        <dbReference type="Proteomes" id="UP000250369"/>
    </source>
</evidence>
<evidence type="ECO:0000256" key="4">
    <source>
        <dbReference type="PROSITE-ProRule" id="PRU00169"/>
    </source>
</evidence>
<dbReference type="InterPro" id="IPR018060">
    <property type="entry name" value="HTH_AraC"/>
</dbReference>
<keyword evidence="8" id="KW-1185">Reference proteome</keyword>
<dbReference type="Pfam" id="PF12833">
    <property type="entry name" value="HTH_18"/>
    <property type="match status" value="1"/>
</dbReference>
<dbReference type="EMBL" id="QMFB01000003">
    <property type="protein sequence ID" value="RAV21907.1"/>
    <property type="molecule type" value="Genomic_DNA"/>
</dbReference>
<evidence type="ECO:0000259" key="5">
    <source>
        <dbReference type="PROSITE" id="PS01124"/>
    </source>
</evidence>
<protein>
    <submittedName>
        <fullName evidence="7">Two-component system response regulator</fullName>
    </submittedName>
</protein>
<evidence type="ECO:0000256" key="3">
    <source>
        <dbReference type="ARBA" id="ARBA00023163"/>
    </source>
</evidence>
<dbReference type="PROSITE" id="PS01124">
    <property type="entry name" value="HTH_ARAC_FAMILY_2"/>
    <property type="match status" value="1"/>
</dbReference>
<dbReference type="PANTHER" id="PTHR43280:SF28">
    <property type="entry name" value="HTH-TYPE TRANSCRIPTIONAL ACTIVATOR RHAS"/>
    <property type="match status" value="1"/>
</dbReference>
<feature type="modified residue" description="4-aspartylphosphate" evidence="4">
    <location>
        <position position="55"/>
    </location>
</feature>
<accession>A0A329MVD1</accession>
<dbReference type="PRINTS" id="PR00032">
    <property type="entry name" value="HTHARAC"/>
</dbReference>
<dbReference type="InterPro" id="IPR001789">
    <property type="entry name" value="Sig_transdc_resp-reg_receiver"/>
</dbReference>
<dbReference type="InterPro" id="IPR011006">
    <property type="entry name" value="CheY-like_superfamily"/>
</dbReference>
<dbReference type="AlphaFoldDB" id="A0A329MVD1"/>
<proteinExistence type="predicted"/>
<gene>
    <name evidence="7" type="ORF">DQG23_07595</name>
</gene>
<feature type="domain" description="HTH araC/xylS-type" evidence="5">
    <location>
        <begin position="428"/>
        <end position="526"/>
    </location>
</feature>
<dbReference type="InterPro" id="IPR020449">
    <property type="entry name" value="Tscrpt_reg_AraC-type_HTH"/>
</dbReference>
<dbReference type="InterPro" id="IPR009057">
    <property type="entry name" value="Homeodomain-like_sf"/>
</dbReference>
<dbReference type="GO" id="GO:0003700">
    <property type="term" value="F:DNA-binding transcription factor activity"/>
    <property type="evidence" value="ECO:0007669"/>
    <property type="project" value="InterPro"/>
</dbReference>
<evidence type="ECO:0000256" key="2">
    <source>
        <dbReference type="ARBA" id="ARBA00023125"/>
    </source>
</evidence>
<dbReference type="Gene3D" id="1.10.10.60">
    <property type="entry name" value="Homeodomain-like"/>
    <property type="match status" value="2"/>
</dbReference>
<evidence type="ECO:0000313" key="7">
    <source>
        <dbReference type="EMBL" id="RAV21907.1"/>
    </source>
</evidence>
<keyword evidence="3" id="KW-0804">Transcription</keyword>
<reference evidence="7 8" key="1">
    <citation type="journal article" date="2009" name="Int. J. Syst. Evol. Microbiol.">
        <title>Paenibacillus contaminans sp. nov., isolated from a contaminated laboratory plate.</title>
        <authorList>
            <person name="Chou J.H."/>
            <person name="Lee J.H."/>
            <person name="Lin M.C."/>
            <person name="Chang P.S."/>
            <person name="Arun A.B."/>
            <person name="Young C.C."/>
            <person name="Chen W.M."/>
        </authorList>
    </citation>
    <scope>NUCLEOTIDE SEQUENCE [LARGE SCALE GENOMIC DNA]</scope>
    <source>
        <strain evidence="7 8">CKOBP-6</strain>
    </source>
</reference>
<dbReference type="SMART" id="SM00448">
    <property type="entry name" value="REC"/>
    <property type="match status" value="1"/>
</dbReference>
<dbReference type="OrthoDB" id="9788446at2"/>
<dbReference type="PANTHER" id="PTHR43280">
    <property type="entry name" value="ARAC-FAMILY TRANSCRIPTIONAL REGULATOR"/>
    <property type="match status" value="1"/>
</dbReference>
<dbReference type="SUPFAM" id="SSF52172">
    <property type="entry name" value="CheY-like"/>
    <property type="match status" value="1"/>
</dbReference>
<dbReference type="RefSeq" id="WP_113030217.1">
    <property type="nucleotide sequence ID" value="NZ_QMFB01000003.1"/>
</dbReference>
<dbReference type="GO" id="GO:0043565">
    <property type="term" value="F:sequence-specific DNA binding"/>
    <property type="evidence" value="ECO:0007669"/>
    <property type="project" value="InterPro"/>
</dbReference>
<dbReference type="InterPro" id="IPR018062">
    <property type="entry name" value="HTH_AraC-typ_CS"/>
</dbReference>
<dbReference type="GO" id="GO:0000160">
    <property type="term" value="P:phosphorelay signal transduction system"/>
    <property type="evidence" value="ECO:0007669"/>
    <property type="project" value="InterPro"/>
</dbReference>
<evidence type="ECO:0000256" key="1">
    <source>
        <dbReference type="ARBA" id="ARBA00023015"/>
    </source>
</evidence>
<dbReference type="Pfam" id="PF00072">
    <property type="entry name" value="Response_reg"/>
    <property type="match status" value="1"/>
</dbReference>
<feature type="domain" description="Response regulatory" evidence="6">
    <location>
        <begin position="3"/>
        <end position="120"/>
    </location>
</feature>
<evidence type="ECO:0000259" key="6">
    <source>
        <dbReference type="PROSITE" id="PS50110"/>
    </source>
</evidence>
<dbReference type="Proteomes" id="UP000250369">
    <property type="component" value="Unassembled WGS sequence"/>
</dbReference>
<sequence>MLKALLVDDEINILRNLQKVIPWEEIGFEIVGLAGNGVKALQLAEEHRPDLVLSDIRMPVMDGITFVEKLRELTGECECVMLTGYQDFEYARSVMRFGVKEYMLKPIDYEELEQVVRRAASAIRIRRQEARSEERKWGSVVGLAYEKILYDFLMDYTSVAAHPLLAAEELQLDELEYALLLVDLDRYSQLSLGWSEEERKLWNFAIRNVLQEALAGEKKKYAVLQMREGEWCLLIEHPKGDAAFDGGQALRWAELVREAVGHNVKLGVCIGICPRPVSADRLSVAYKSVQRSVSLAPGEGLLIAETEEAGERRESVDFLWQLVEAIVSGLKQCDRRQTEEALQSLNRHLRTIPDTALLRVQQILHFLVLHLLREMREMDVLPQTQEEAIWGKLGRCMGAKDLLAVMNELINQCLQVVVGKKSSVVLMISAKDYIDKKLSADLGIDELADYLGISGSYFSLLFKQHFGVTFVEYVTKLRMETAKSMLAVSDRSVTQIGESVGYLERRYFTKVFQKYTGMTPSEYRESKKPADS</sequence>
<dbReference type="PROSITE" id="PS00041">
    <property type="entry name" value="HTH_ARAC_FAMILY_1"/>
    <property type="match status" value="1"/>
</dbReference>
<dbReference type="PROSITE" id="PS50110">
    <property type="entry name" value="RESPONSE_REGULATORY"/>
    <property type="match status" value="1"/>
</dbReference>
<dbReference type="CDD" id="cd17536">
    <property type="entry name" value="REC_YesN-like"/>
    <property type="match status" value="1"/>
</dbReference>